<dbReference type="AlphaFoldDB" id="A0AAD9ET64"/>
<name>A0AAD9ET64_DISEL</name>
<organism evidence="2 3">
    <name type="scientific">Dissostichus eleginoides</name>
    <name type="common">Patagonian toothfish</name>
    <name type="synonym">Dissostichus amissus</name>
    <dbReference type="NCBI Taxonomy" id="100907"/>
    <lineage>
        <taxon>Eukaryota</taxon>
        <taxon>Metazoa</taxon>
        <taxon>Chordata</taxon>
        <taxon>Craniata</taxon>
        <taxon>Vertebrata</taxon>
        <taxon>Euteleostomi</taxon>
        <taxon>Actinopterygii</taxon>
        <taxon>Neopterygii</taxon>
        <taxon>Teleostei</taxon>
        <taxon>Neoteleostei</taxon>
        <taxon>Acanthomorphata</taxon>
        <taxon>Eupercaria</taxon>
        <taxon>Perciformes</taxon>
        <taxon>Notothenioidei</taxon>
        <taxon>Nototheniidae</taxon>
        <taxon>Dissostichus</taxon>
    </lineage>
</organism>
<evidence type="ECO:0000256" key="1">
    <source>
        <dbReference type="SAM" id="MobiDB-lite"/>
    </source>
</evidence>
<evidence type="ECO:0000313" key="3">
    <source>
        <dbReference type="Proteomes" id="UP001228049"/>
    </source>
</evidence>
<accession>A0AAD9ET64</accession>
<evidence type="ECO:0000313" key="2">
    <source>
        <dbReference type="EMBL" id="KAK1876697.1"/>
    </source>
</evidence>
<protein>
    <submittedName>
        <fullName evidence="2">Protein spire like 2</fullName>
    </submittedName>
</protein>
<reference evidence="2" key="1">
    <citation type="submission" date="2023-04" db="EMBL/GenBank/DDBJ databases">
        <title>Chromosome-level genome of Chaenocephalus aceratus.</title>
        <authorList>
            <person name="Park H."/>
        </authorList>
    </citation>
    <scope>NUCLEOTIDE SEQUENCE</scope>
    <source>
        <strain evidence="2">DE</strain>
        <tissue evidence="2">Muscle</tissue>
    </source>
</reference>
<feature type="compositionally biased region" description="Basic and acidic residues" evidence="1">
    <location>
        <begin position="41"/>
        <end position="52"/>
    </location>
</feature>
<comment type="caution">
    <text evidence="2">The sequence shown here is derived from an EMBL/GenBank/DDBJ whole genome shotgun (WGS) entry which is preliminary data.</text>
</comment>
<proteinExistence type="predicted"/>
<dbReference type="Proteomes" id="UP001228049">
    <property type="component" value="Unassembled WGS sequence"/>
</dbReference>
<keyword evidence="3" id="KW-1185">Reference proteome</keyword>
<gene>
    <name evidence="2" type="ORF">KUDE01_002019</name>
</gene>
<feature type="compositionally biased region" description="Polar residues" evidence="1">
    <location>
        <begin position="53"/>
        <end position="65"/>
    </location>
</feature>
<sequence>MAEGVRPEDYCNEPVEDEFGEIIKCRSVLLHSLFSIGVGRADEKPDALRSPDHSWNTGSRDQSSCPPVMADPPPLRGLTCLLEDV</sequence>
<feature type="region of interest" description="Disordered" evidence="1">
    <location>
        <begin position="41"/>
        <end position="71"/>
    </location>
</feature>
<dbReference type="EMBL" id="JASDAP010000028">
    <property type="protein sequence ID" value="KAK1876697.1"/>
    <property type="molecule type" value="Genomic_DNA"/>
</dbReference>